<dbReference type="EMBL" id="BAUV01000011">
    <property type="protein sequence ID" value="GAE34860.1"/>
    <property type="molecule type" value="Genomic_DNA"/>
</dbReference>
<gene>
    <name evidence="2" type="ORF">JCM9157_1940</name>
</gene>
<accession>W4QRY3</accession>
<reference evidence="2 3" key="1">
    <citation type="journal article" date="2014" name="Genome Announc.">
        <title>Draft Genome Sequences of Three Alkaliphilic Bacillus Strains, Bacillus wakoensis JCM 9140T, Bacillus akibai JCM 9157T, and Bacillus hemicellulosilyticus JCM 9152T.</title>
        <authorList>
            <person name="Yuki M."/>
            <person name="Oshima K."/>
            <person name="Suda W."/>
            <person name="Oshida Y."/>
            <person name="Kitamura K."/>
            <person name="Iida T."/>
            <person name="Hattori M."/>
            <person name="Ohkuma M."/>
        </authorList>
    </citation>
    <scope>NUCLEOTIDE SEQUENCE [LARGE SCALE GENOMIC DNA]</scope>
    <source>
        <strain evidence="2 3">JCM 9157</strain>
    </source>
</reference>
<evidence type="ECO:0000313" key="3">
    <source>
        <dbReference type="Proteomes" id="UP000018896"/>
    </source>
</evidence>
<dbReference type="RefSeq" id="WP_035663968.1">
    <property type="nucleotide sequence ID" value="NZ_BAUV01000011.1"/>
</dbReference>
<name>W4QRY3_HALA3</name>
<dbReference type="eggNOG" id="ENOG5032Q24">
    <property type="taxonomic scope" value="Bacteria"/>
</dbReference>
<organism evidence="2 3">
    <name type="scientific">Halalkalibacter akibai (strain ATCC 43226 / DSM 21942 / CIP 109018 / JCM 9157 / 1139)</name>
    <name type="common">Bacillus akibai</name>
    <dbReference type="NCBI Taxonomy" id="1236973"/>
    <lineage>
        <taxon>Bacteria</taxon>
        <taxon>Bacillati</taxon>
        <taxon>Bacillota</taxon>
        <taxon>Bacilli</taxon>
        <taxon>Bacillales</taxon>
        <taxon>Bacillaceae</taxon>
        <taxon>Halalkalibacter</taxon>
    </lineage>
</organism>
<dbReference type="OrthoDB" id="10005582at2"/>
<dbReference type="AlphaFoldDB" id="W4QRY3"/>
<sequence length="196" mass="22371">MNKLGYMVVGAIFTMIISIGALTFADTITSSNANVQEENLVDQMTQLPIQESDSQVTINSPILKTNEMDLNNQIELREEQAVYTSFANSDEGINALKKLEIKIESDQTKIKVKQEQKKKKIKAEVEIELKNEKMKLKDQRAETFIQEILADYSIDSDNVEQLADFLLEEFQMNPHAVEVEIKIETLDGYEIEYSND</sequence>
<protein>
    <submittedName>
        <fullName evidence="2">Uncharacterized protein</fullName>
    </submittedName>
</protein>
<comment type="caution">
    <text evidence="2">The sequence shown here is derived from an EMBL/GenBank/DDBJ whole genome shotgun (WGS) entry which is preliminary data.</text>
</comment>
<evidence type="ECO:0000313" key="2">
    <source>
        <dbReference type="EMBL" id="GAE34860.1"/>
    </source>
</evidence>
<dbReference type="Proteomes" id="UP000018896">
    <property type="component" value="Unassembled WGS sequence"/>
</dbReference>
<keyword evidence="1" id="KW-0175">Coiled coil</keyword>
<keyword evidence="3" id="KW-1185">Reference proteome</keyword>
<proteinExistence type="predicted"/>
<feature type="coiled-coil region" evidence="1">
    <location>
        <begin position="96"/>
        <end position="142"/>
    </location>
</feature>
<evidence type="ECO:0000256" key="1">
    <source>
        <dbReference type="SAM" id="Coils"/>
    </source>
</evidence>